<dbReference type="Pfam" id="PF00015">
    <property type="entry name" value="MCPsignal"/>
    <property type="match status" value="1"/>
</dbReference>
<keyword evidence="5" id="KW-1185">Reference proteome</keyword>
<organism evidence="4 5">
    <name type="scientific">Clostridium acidisoli DSM 12555</name>
    <dbReference type="NCBI Taxonomy" id="1121291"/>
    <lineage>
        <taxon>Bacteria</taxon>
        <taxon>Bacillati</taxon>
        <taxon>Bacillota</taxon>
        <taxon>Clostridia</taxon>
        <taxon>Eubacteriales</taxon>
        <taxon>Clostridiaceae</taxon>
        <taxon>Clostridium</taxon>
    </lineage>
</organism>
<keyword evidence="1 2" id="KW-0807">Transducer</keyword>
<dbReference type="GO" id="GO:0007165">
    <property type="term" value="P:signal transduction"/>
    <property type="evidence" value="ECO:0007669"/>
    <property type="project" value="UniProtKB-KW"/>
</dbReference>
<dbReference type="InterPro" id="IPR004089">
    <property type="entry name" value="MCPsignal_dom"/>
</dbReference>
<dbReference type="SUPFAM" id="SSF58104">
    <property type="entry name" value="Methyl-accepting chemotaxis protein (MCP) signaling domain"/>
    <property type="match status" value="1"/>
</dbReference>
<dbReference type="PANTHER" id="PTHR32089:SF112">
    <property type="entry name" value="LYSOZYME-LIKE PROTEIN-RELATED"/>
    <property type="match status" value="1"/>
</dbReference>
<name>A0A1W1XPI8_9CLOT</name>
<dbReference type="GO" id="GO:0016020">
    <property type="term" value="C:membrane"/>
    <property type="evidence" value="ECO:0007669"/>
    <property type="project" value="InterPro"/>
</dbReference>
<dbReference type="EMBL" id="FWXH01000009">
    <property type="protein sequence ID" value="SMC25428.1"/>
    <property type="molecule type" value="Genomic_DNA"/>
</dbReference>
<dbReference type="AlphaFoldDB" id="A0A1W1XPI8"/>
<dbReference type="PANTHER" id="PTHR32089">
    <property type="entry name" value="METHYL-ACCEPTING CHEMOTAXIS PROTEIN MCPB"/>
    <property type="match status" value="1"/>
</dbReference>
<reference evidence="4 5" key="1">
    <citation type="submission" date="2017-04" db="EMBL/GenBank/DDBJ databases">
        <authorList>
            <person name="Afonso C.L."/>
            <person name="Miller P.J."/>
            <person name="Scott M.A."/>
            <person name="Spackman E."/>
            <person name="Goraichik I."/>
            <person name="Dimitrov K.M."/>
            <person name="Suarez D.L."/>
            <person name="Swayne D.E."/>
        </authorList>
    </citation>
    <scope>NUCLEOTIDE SEQUENCE [LARGE SCALE GENOMIC DNA]</scope>
    <source>
        <strain evidence="4 5">DSM 12555</strain>
    </source>
</reference>
<dbReference type="Gene3D" id="1.10.287.950">
    <property type="entry name" value="Methyl-accepting chemotaxis protein"/>
    <property type="match status" value="1"/>
</dbReference>
<feature type="domain" description="Methyl-accepting transducer" evidence="3">
    <location>
        <begin position="184"/>
        <end position="349"/>
    </location>
</feature>
<dbReference type="OrthoDB" id="1675535at2"/>
<dbReference type="SMART" id="SM00283">
    <property type="entry name" value="MA"/>
    <property type="match status" value="1"/>
</dbReference>
<protein>
    <submittedName>
        <fullName evidence="4">Ligand-binding sensor domain-containing protein</fullName>
    </submittedName>
</protein>
<proteinExistence type="predicted"/>
<sequence>MIKLLENGELDADSLELKDVIDVDLLQRFQDNFAVGMNIASVTVDRNGTPVTKPSSYTKFCNFTQSSEKGTSRCAESHRKGGEEAVRTGKPYIYRCHAGLIDFAAPITVAGHLVGTILGGQILTESPDIDHIKKTAAEIDLDSSEYIDTVEHVYRTEEKNVKAAADVLFIVSNAFSDMGYEKLRLGNMSQNLADNFSQISATMEELSASSVNVTNNQQNLSKEIVNVKNISIEINTILDSIKSIADQTKMLGLNAAIEAARAGEAGQGFGVVATEIRKLSESSKQTALKVIGLTEKIQNSVNITIETSNETLKTTEQQASAIQEVTANLMEVTSLTEELNTMANDSRRS</sequence>
<dbReference type="InterPro" id="IPR018771">
    <property type="entry name" value="PocR_dom"/>
</dbReference>
<evidence type="ECO:0000259" key="3">
    <source>
        <dbReference type="PROSITE" id="PS50111"/>
    </source>
</evidence>
<dbReference type="Pfam" id="PF10114">
    <property type="entry name" value="PocR"/>
    <property type="match status" value="1"/>
</dbReference>
<dbReference type="Proteomes" id="UP000192468">
    <property type="component" value="Unassembled WGS sequence"/>
</dbReference>
<gene>
    <name evidence="4" type="ORF">SAMN02745134_02444</name>
</gene>
<dbReference type="STRING" id="1121291.SAMN02745134_02444"/>
<evidence type="ECO:0000313" key="5">
    <source>
        <dbReference type="Proteomes" id="UP000192468"/>
    </source>
</evidence>
<evidence type="ECO:0000313" key="4">
    <source>
        <dbReference type="EMBL" id="SMC25428.1"/>
    </source>
</evidence>
<dbReference type="RefSeq" id="WP_084116271.1">
    <property type="nucleotide sequence ID" value="NZ_FWXH01000009.1"/>
</dbReference>
<accession>A0A1W1XPI8</accession>
<dbReference type="PROSITE" id="PS50111">
    <property type="entry name" value="CHEMOTAXIS_TRANSDUC_2"/>
    <property type="match status" value="1"/>
</dbReference>
<evidence type="ECO:0000256" key="1">
    <source>
        <dbReference type="ARBA" id="ARBA00023224"/>
    </source>
</evidence>
<evidence type="ECO:0000256" key="2">
    <source>
        <dbReference type="PROSITE-ProRule" id="PRU00284"/>
    </source>
</evidence>